<evidence type="ECO:0000256" key="2">
    <source>
        <dbReference type="RuleBase" id="RU003616"/>
    </source>
</evidence>
<dbReference type="CDD" id="cd06464">
    <property type="entry name" value="ACD_sHsps-like"/>
    <property type="match status" value="1"/>
</dbReference>
<sequence length="152" mass="17585">MDVKSEVVTIIRSYEDFMPYCKLQKEELQDTYQIPLHGFKIEQFKVSVNDKKGTIKIEGQRPMDGNRWSRFRQNFKVSPHDYRVKDIYARFHNGVLSLTLPKNKPSDGDHTSNPFSFANKIYLLLRISPALLVGVGGYGIFKYLKSMYVIGS</sequence>
<feature type="transmembrane region" description="Helical" evidence="3">
    <location>
        <begin position="121"/>
        <end position="141"/>
    </location>
</feature>
<gene>
    <name evidence="5" type="ORF">M0R45_000233</name>
</gene>
<evidence type="ECO:0000259" key="4">
    <source>
        <dbReference type="PROSITE" id="PS01031"/>
    </source>
</evidence>
<protein>
    <recommendedName>
        <fullName evidence="4">SHSP domain-containing protein</fullName>
    </recommendedName>
</protein>
<dbReference type="AlphaFoldDB" id="A0AAW1VM59"/>
<dbReference type="PROSITE" id="PS01031">
    <property type="entry name" value="SHSP"/>
    <property type="match status" value="1"/>
</dbReference>
<comment type="similarity">
    <text evidence="1 2">Belongs to the small heat shock protein (HSP20) family.</text>
</comment>
<evidence type="ECO:0000313" key="6">
    <source>
        <dbReference type="Proteomes" id="UP001457282"/>
    </source>
</evidence>
<dbReference type="Proteomes" id="UP001457282">
    <property type="component" value="Unassembled WGS sequence"/>
</dbReference>
<evidence type="ECO:0000256" key="3">
    <source>
        <dbReference type="SAM" id="Phobius"/>
    </source>
</evidence>
<keyword evidence="3" id="KW-0472">Membrane</keyword>
<dbReference type="Pfam" id="PF00011">
    <property type="entry name" value="HSP20"/>
    <property type="match status" value="1"/>
</dbReference>
<name>A0AAW1VM59_RUBAR</name>
<dbReference type="InterPro" id="IPR002068">
    <property type="entry name" value="A-crystallin/Hsp20_dom"/>
</dbReference>
<feature type="domain" description="SHSP" evidence="4">
    <location>
        <begin position="11"/>
        <end position="118"/>
    </location>
</feature>
<accession>A0AAW1VM59</accession>
<dbReference type="EMBL" id="JBEDUW010000140">
    <property type="protein sequence ID" value="KAK9905394.1"/>
    <property type="molecule type" value="Genomic_DNA"/>
</dbReference>
<dbReference type="InterPro" id="IPR008978">
    <property type="entry name" value="HSP20-like_chaperone"/>
</dbReference>
<comment type="caution">
    <text evidence="5">The sequence shown here is derived from an EMBL/GenBank/DDBJ whole genome shotgun (WGS) entry which is preliminary data.</text>
</comment>
<proteinExistence type="inferred from homology"/>
<evidence type="ECO:0000256" key="1">
    <source>
        <dbReference type="PROSITE-ProRule" id="PRU00285"/>
    </source>
</evidence>
<reference evidence="5 6" key="1">
    <citation type="journal article" date="2023" name="G3 (Bethesda)">
        <title>A chromosome-length genome assembly and annotation of blackberry (Rubus argutus, cv. 'Hillquist').</title>
        <authorList>
            <person name="Bruna T."/>
            <person name="Aryal R."/>
            <person name="Dudchenko O."/>
            <person name="Sargent D.J."/>
            <person name="Mead D."/>
            <person name="Buti M."/>
            <person name="Cavallini A."/>
            <person name="Hytonen T."/>
            <person name="Andres J."/>
            <person name="Pham M."/>
            <person name="Weisz D."/>
            <person name="Mascagni F."/>
            <person name="Usai G."/>
            <person name="Natali L."/>
            <person name="Bassil N."/>
            <person name="Fernandez G.E."/>
            <person name="Lomsadze A."/>
            <person name="Armour M."/>
            <person name="Olukolu B."/>
            <person name="Poorten T."/>
            <person name="Britton C."/>
            <person name="Davik J."/>
            <person name="Ashrafi H."/>
            <person name="Aiden E.L."/>
            <person name="Borodovsky M."/>
            <person name="Worthington M."/>
        </authorList>
    </citation>
    <scope>NUCLEOTIDE SEQUENCE [LARGE SCALE GENOMIC DNA]</scope>
    <source>
        <strain evidence="5">PI 553951</strain>
    </source>
</reference>
<dbReference type="SUPFAM" id="SSF49764">
    <property type="entry name" value="HSP20-like chaperones"/>
    <property type="match status" value="1"/>
</dbReference>
<keyword evidence="3" id="KW-1133">Transmembrane helix</keyword>
<organism evidence="5 6">
    <name type="scientific">Rubus argutus</name>
    <name type="common">Southern blackberry</name>
    <dbReference type="NCBI Taxonomy" id="59490"/>
    <lineage>
        <taxon>Eukaryota</taxon>
        <taxon>Viridiplantae</taxon>
        <taxon>Streptophyta</taxon>
        <taxon>Embryophyta</taxon>
        <taxon>Tracheophyta</taxon>
        <taxon>Spermatophyta</taxon>
        <taxon>Magnoliopsida</taxon>
        <taxon>eudicotyledons</taxon>
        <taxon>Gunneridae</taxon>
        <taxon>Pentapetalae</taxon>
        <taxon>rosids</taxon>
        <taxon>fabids</taxon>
        <taxon>Rosales</taxon>
        <taxon>Rosaceae</taxon>
        <taxon>Rosoideae</taxon>
        <taxon>Rosoideae incertae sedis</taxon>
        <taxon>Rubus</taxon>
    </lineage>
</organism>
<keyword evidence="6" id="KW-1185">Reference proteome</keyword>
<dbReference type="Gene3D" id="2.60.40.790">
    <property type="match status" value="1"/>
</dbReference>
<keyword evidence="3" id="KW-0812">Transmembrane</keyword>
<evidence type="ECO:0000313" key="5">
    <source>
        <dbReference type="EMBL" id="KAK9905394.1"/>
    </source>
</evidence>